<evidence type="ECO:0000313" key="3">
    <source>
        <dbReference type="Proteomes" id="UP000274131"/>
    </source>
</evidence>
<reference evidence="2 3" key="2">
    <citation type="submission" date="2018-10" db="EMBL/GenBank/DDBJ databases">
        <authorList>
            <consortium name="Pathogen Informatics"/>
        </authorList>
    </citation>
    <scope>NUCLEOTIDE SEQUENCE [LARGE SCALE GENOMIC DNA]</scope>
</reference>
<dbReference type="Proteomes" id="UP000274131">
    <property type="component" value="Unassembled WGS sequence"/>
</dbReference>
<reference evidence="4" key="1">
    <citation type="submission" date="2017-02" db="UniProtKB">
        <authorList>
            <consortium name="WormBaseParasite"/>
        </authorList>
    </citation>
    <scope>IDENTIFICATION</scope>
</reference>
<name>A0A0N4UZ76_ENTVE</name>
<organism evidence="4">
    <name type="scientific">Enterobius vermicularis</name>
    <name type="common">Human pinworm</name>
    <dbReference type="NCBI Taxonomy" id="51028"/>
    <lineage>
        <taxon>Eukaryota</taxon>
        <taxon>Metazoa</taxon>
        <taxon>Ecdysozoa</taxon>
        <taxon>Nematoda</taxon>
        <taxon>Chromadorea</taxon>
        <taxon>Rhabditida</taxon>
        <taxon>Spirurina</taxon>
        <taxon>Oxyuridomorpha</taxon>
        <taxon>Oxyuroidea</taxon>
        <taxon>Oxyuridae</taxon>
        <taxon>Enterobius</taxon>
    </lineage>
</organism>
<evidence type="ECO:0000313" key="2">
    <source>
        <dbReference type="EMBL" id="VDD87479.1"/>
    </source>
</evidence>
<evidence type="ECO:0000256" key="1">
    <source>
        <dbReference type="SAM" id="SignalP"/>
    </source>
</evidence>
<dbReference type="WBParaSite" id="EVEC_0000291401-mRNA-1">
    <property type="protein sequence ID" value="EVEC_0000291401-mRNA-1"/>
    <property type="gene ID" value="EVEC_0000291401"/>
</dbReference>
<gene>
    <name evidence="2" type="ORF">EVEC_LOCUS2622</name>
</gene>
<feature type="signal peptide" evidence="1">
    <location>
        <begin position="1"/>
        <end position="16"/>
    </location>
</feature>
<proteinExistence type="predicted"/>
<sequence length="66" mass="7443">MMLWIILGLISANLAAIKHVHVDGDTEPVEEEIIGPCIGSHCPEGYFCRERNGNHFCSKPREKHEL</sequence>
<accession>A0A0N4UZ76</accession>
<feature type="chain" id="PRO_5043122531" evidence="1">
    <location>
        <begin position="17"/>
        <end position="66"/>
    </location>
</feature>
<dbReference type="EMBL" id="UXUI01007417">
    <property type="protein sequence ID" value="VDD87479.1"/>
    <property type="molecule type" value="Genomic_DNA"/>
</dbReference>
<evidence type="ECO:0000313" key="4">
    <source>
        <dbReference type="WBParaSite" id="EVEC_0000291401-mRNA-1"/>
    </source>
</evidence>
<dbReference type="AlphaFoldDB" id="A0A0N4UZ76"/>
<keyword evidence="1" id="KW-0732">Signal</keyword>
<protein>
    <submittedName>
        <fullName evidence="4">EGF-like domain-containing protein</fullName>
    </submittedName>
</protein>
<keyword evidence="3" id="KW-1185">Reference proteome</keyword>